<organism evidence="2 3">
    <name type="scientific">Phaseolus coccineus</name>
    <name type="common">Scarlet runner bean</name>
    <name type="synonym">Phaseolus multiflorus</name>
    <dbReference type="NCBI Taxonomy" id="3886"/>
    <lineage>
        <taxon>Eukaryota</taxon>
        <taxon>Viridiplantae</taxon>
        <taxon>Streptophyta</taxon>
        <taxon>Embryophyta</taxon>
        <taxon>Tracheophyta</taxon>
        <taxon>Spermatophyta</taxon>
        <taxon>Magnoliopsida</taxon>
        <taxon>eudicotyledons</taxon>
        <taxon>Gunneridae</taxon>
        <taxon>Pentapetalae</taxon>
        <taxon>rosids</taxon>
        <taxon>fabids</taxon>
        <taxon>Fabales</taxon>
        <taxon>Fabaceae</taxon>
        <taxon>Papilionoideae</taxon>
        <taxon>50 kb inversion clade</taxon>
        <taxon>NPAAA clade</taxon>
        <taxon>indigoferoid/millettioid clade</taxon>
        <taxon>Phaseoleae</taxon>
        <taxon>Phaseolus</taxon>
    </lineage>
</organism>
<comment type="caution">
    <text evidence="2">The sequence shown here is derived from an EMBL/GenBank/DDBJ whole genome shotgun (WGS) entry which is preliminary data.</text>
</comment>
<name>A0AAN9MH55_PHACN</name>
<dbReference type="Proteomes" id="UP001374584">
    <property type="component" value="Unassembled WGS sequence"/>
</dbReference>
<evidence type="ECO:0000256" key="1">
    <source>
        <dbReference type="SAM" id="MobiDB-lite"/>
    </source>
</evidence>
<accession>A0AAN9MH55</accession>
<evidence type="ECO:0000313" key="2">
    <source>
        <dbReference type="EMBL" id="KAK7354565.1"/>
    </source>
</evidence>
<sequence length="117" mass="13062">MWSLKEKTGLLLERNSAGGRNAHNNLKHMDQQGSKQQGVQGVNAELVSACLQLASQPQQFQRCLCKAFESAWLESSHADYAVLLHNSSEIMQFVLHNSVKNKCDCGCSQKHGFRVVF</sequence>
<dbReference type="AlphaFoldDB" id="A0AAN9MH55"/>
<dbReference type="EMBL" id="JAYMYR010000007">
    <property type="protein sequence ID" value="KAK7354565.1"/>
    <property type="molecule type" value="Genomic_DNA"/>
</dbReference>
<protein>
    <submittedName>
        <fullName evidence="2">Uncharacterized protein</fullName>
    </submittedName>
</protein>
<keyword evidence="3" id="KW-1185">Reference proteome</keyword>
<evidence type="ECO:0000313" key="3">
    <source>
        <dbReference type="Proteomes" id="UP001374584"/>
    </source>
</evidence>
<reference evidence="2 3" key="1">
    <citation type="submission" date="2024-01" db="EMBL/GenBank/DDBJ databases">
        <title>The genomes of 5 underutilized Papilionoideae crops provide insights into root nodulation and disease resistanc.</title>
        <authorList>
            <person name="Jiang F."/>
        </authorList>
    </citation>
    <scope>NUCLEOTIDE SEQUENCE [LARGE SCALE GENOMIC DNA]</scope>
    <source>
        <strain evidence="2">JINMINGXINNONG_FW02</strain>
        <tissue evidence="2">Leaves</tissue>
    </source>
</reference>
<feature type="region of interest" description="Disordered" evidence="1">
    <location>
        <begin position="13"/>
        <end position="34"/>
    </location>
</feature>
<gene>
    <name evidence="2" type="ORF">VNO80_20030</name>
</gene>
<proteinExistence type="predicted"/>